<dbReference type="Pfam" id="PF00488">
    <property type="entry name" value="MutS_V"/>
    <property type="match status" value="1"/>
</dbReference>
<gene>
    <name evidence="6" type="ORF">CLCY_1c01730</name>
</gene>
<keyword evidence="4" id="KW-0812">Transmembrane</keyword>
<dbReference type="GO" id="GO:0030983">
    <property type="term" value="F:mismatched DNA binding"/>
    <property type="evidence" value="ECO:0007669"/>
    <property type="project" value="InterPro"/>
</dbReference>
<keyword evidence="4" id="KW-1133">Transmembrane helix</keyword>
<evidence type="ECO:0000256" key="3">
    <source>
        <dbReference type="ARBA" id="ARBA00023125"/>
    </source>
</evidence>
<dbReference type="OrthoDB" id="9802448at2"/>
<dbReference type="InterPro" id="IPR027417">
    <property type="entry name" value="P-loop_NTPase"/>
</dbReference>
<dbReference type="SMART" id="SM00534">
    <property type="entry name" value="MUTSac"/>
    <property type="match status" value="1"/>
</dbReference>
<keyword evidence="2" id="KW-0067">ATP-binding</keyword>
<evidence type="ECO:0000256" key="2">
    <source>
        <dbReference type="ARBA" id="ARBA00022840"/>
    </source>
</evidence>
<protein>
    <submittedName>
        <fullName evidence="6">DNA mismatch repair protein MutS domain protein</fullName>
    </submittedName>
</protein>
<dbReference type="GO" id="GO:0005524">
    <property type="term" value="F:ATP binding"/>
    <property type="evidence" value="ECO:0007669"/>
    <property type="project" value="UniProtKB-KW"/>
</dbReference>
<keyword evidence="7" id="KW-1185">Reference proteome</keyword>
<dbReference type="EMBL" id="LFVU01000028">
    <property type="protein sequence ID" value="KMT20939.1"/>
    <property type="molecule type" value="Genomic_DNA"/>
</dbReference>
<dbReference type="CDD" id="cd03283">
    <property type="entry name" value="ABC_MutS-like"/>
    <property type="match status" value="1"/>
</dbReference>
<dbReference type="RefSeq" id="WP_048571337.1">
    <property type="nucleotide sequence ID" value="NZ_LFVU01000028.1"/>
</dbReference>
<dbReference type="GO" id="GO:0140664">
    <property type="term" value="F:ATP-dependent DNA damage sensor activity"/>
    <property type="evidence" value="ECO:0007669"/>
    <property type="project" value="InterPro"/>
</dbReference>
<evidence type="ECO:0000259" key="5">
    <source>
        <dbReference type="SMART" id="SM00534"/>
    </source>
</evidence>
<comment type="caution">
    <text evidence="6">The sequence shown here is derived from an EMBL/GenBank/DDBJ whole genome shotgun (WGS) entry which is preliminary data.</text>
</comment>
<feature type="transmembrane region" description="Helical" evidence="4">
    <location>
        <begin position="237"/>
        <end position="258"/>
    </location>
</feature>
<dbReference type="AlphaFoldDB" id="A0A0J8D9D7"/>
<dbReference type="InterPro" id="IPR000432">
    <property type="entry name" value="DNA_mismatch_repair_MutS_C"/>
</dbReference>
<dbReference type="PANTHER" id="PTHR11361:SF99">
    <property type="entry name" value="DNA MISMATCH REPAIR PROTEIN"/>
    <property type="match status" value="1"/>
</dbReference>
<dbReference type="GO" id="GO:0006298">
    <property type="term" value="P:mismatch repair"/>
    <property type="evidence" value="ECO:0007669"/>
    <property type="project" value="InterPro"/>
</dbReference>
<evidence type="ECO:0000313" key="7">
    <source>
        <dbReference type="Proteomes" id="UP000036756"/>
    </source>
</evidence>
<evidence type="ECO:0000313" key="6">
    <source>
        <dbReference type="EMBL" id="KMT20939.1"/>
    </source>
</evidence>
<keyword evidence="1" id="KW-0547">Nucleotide-binding</keyword>
<evidence type="ECO:0000256" key="1">
    <source>
        <dbReference type="ARBA" id="ARBA00022741"/>
    </source>
</evidence>
<evidence type="ECO:0000256" key="4">
    <source>
        <dbReference type="SAM" id="Phobius"/>
    </source>
</evidence>
<sequence length="597" mass="68064">MIDKIDLKNSISEIEKELEGKKKVSNAISFIRLIVAVIIIVYAVKSLSGGIKPLEGLFAISGILLFIVFVVMHLKVKYHERYLNSKIEVLNEYIERLEGKWVQFNDFGEDAINKDHSYSSDLDIFGKGSLFQLINTTKTFLGRLHLVNTLKGNYDFEKLGIKQEAVKELSSKLDFDIELQTLGSLNLDQDKDPKFLIDYAESRECIHNNKVFKFIIYSLPVILIVFAFLSYLTLSKIFFNITFVALIINIALNGYFLIKGYRGFSKVSPFKKNIKAYLNIIQLIEKAEFKGDYLKEIQFTFKKDLLGSKVIGKLESIVNCIDLRYNAIAYFILNIIFLWDYQCMFSLEDFKVRYGNKIGEYLNAIGKLEEVISLSVIEQINSKTVYPNIEMNKGVFIDASKLGHPLIKGECRITNDISIDNEIVIITGSNMSGKTTFLRTVGINLVLAYSGAPVIAERFSSSIMNILTSMRITDNLEMGISTFYAELIRIKKIIESSKKGETMIFLIDEIFRGTNSQDRILGAKNVIRSLSKNGVIGFISTHDFELCDLESANIKNKHFQEYYENNQILFDYKIKPGMSTTKNAKYLMKLVGIDIEE</sequence>
<keyword evidence="4" id="KW-0472">Membrane</keyword>
<reference evidence="6 7" key="1">
    <citation type="submission" date="2015-06" db="EMBL/GenBank/DDBJ databases">
        <title>Draft genome sequence of the purine-degrading Clostridium cylindrosporum HC-1 (DSM 605).</title>
        <authorList>
            <person name="Poehlein A."/>
            <person name="Schiel-Bengelsdorf B."/>
            <person name="Bengelsdorf F."/>
            <person name="Daniel R."/>
            <person name="Duerre P."/>
        </authorList>
    </citation>
    <scope>NUCLEOTIDE SEQUENCE [LARGE SCALE GENOMIC DNA]</scope>
    <source>
        <strain evidence="6 7">DSM 605</strain>
    </source>
</reference>
<dbReference type="GO" id="GO:0005829">
    <property type="term" value="C:cytosol"/>
    <property type="evidence" value="ECO:0007669"/>
    <property type="project" value="TreeGrafter"/>
</dbReference>
<feature type="transmembrane region" description="Helical" evidence="4">
    <location>
        <begin position="211"/>
        <end position="231"/>
    </location>
</feature>
<dbReference type="SUPFAM" id="SSF52540">
    <property type="entry name" value="P-loop containing nucleoside triphosphate hydrolases"/>
    <property type="match status" value="1"/>
</dbReference>
<feature type="transmembrane region" description="Helical" evidence="4">
    <location>
        <begin position="323"/>
        <end position="341"/>
    </location>
</feature>
<feature type="transmembrane region" description="Helical" evidence="4">
    <location>
        <begin position="24"/>
        <end position="44"/>
    </location>
</feature>
<feature type="transmembrane region" description="Helical" evidence="4">
    <location>
        <begin position="56"/>
        <end position="76"/>
    </location>
</feature>
<organism evidence="6 7">
    <name type="scientific">Clostridium cylindrosporum DSM 605</name>
    <dbReference type="NCBI Taxonomy" id="1121307"/>
    <lineage>
        <taxon>Bacteria</taxon>
        <taxon>Bacillati</taxon>
        <taxon>Bacillota</taxon>
        <taxon>Clostridia</taxon>
        <taxon>Eubacteriales</taxon>
        <taxon>Clostridiaceae</taxon>
        <taxon>Clostridium</taxon>
    </lineage>
</organism>
<dbReference type="InterPro" id="IPR045076">
    <property type="entry name" value="MutS"/>
</dbReference>
<keyword evidence="3" id="KW-0238">DNA-binding</keyword>
<dbReference type="PATRIC" id="fig|1121307.3.peg.534"/>
<dbReference type="STRING" id="1121307.CLCY_1c01730"/>
<dbReference type="Gene3D" id="3.40.50.300">
    <property type="entry name" value="P-loop containing nucleotide triphosphate hydrolases"/>
    <property type="match status" value="1"/>
</dbReference>
<name>A0A0J8D9D7_CLOCY</name>
<accession>A0A0J8D9D7</accession>
<proteinExistence type="predicted"/>
<feature type="domain" description="DNA mismatch repair proteins mutS family" evidence="5">
    <location>
        <begin position="421"/>
        <end position="597"/>
    </location>
</feature>
<dbReference type="PANTHER" id="PTHR11361">
    <property type="entry name" value="DNA MISMATCH REPAIR PROTEIN MUTS FAMILY MEMBER"/>
    <property type="match status" value="1"/>
</dbReference>
<dbReference type="Proteomes" id="UP000036756">
    <property type="component" value="Unassembled WGS sequence"/>
</dbReference>